<dbReference type="RefSeq" id="XP_041139069.1">
    <property type="nucleotide sequence ID" value="XM_041281278.1"/>
</dbReference>
<comment type="subcellular location">
    <subcellularLocation>
        <location evidence="1">Membrane</location>
        <topology evidence="1">Peripheral membrane protein</topology>
    </subcellularLocation>
</comment>
<keyword evidence="4 6" id="KW-0653">Protein transport</keyword>
<dbReference type="Pfam" id="PF03635">
    <property type="entry name" value="Vps35"/>
    <property type="match status" value="1"/>
</dbReference>
<evidence type="ECO:0000313" key="9">
    <source>
        <dbReference type="Proteomes" id="UP000663131"/>
    </source>
</evidence>
<gene>
    <name evidence="8" type="ORF">BRETT_002758</name>
</gene>
<sequence>MSTKVLTSPEEQTKAVENSAAVIRQHIVLMRKCLDSRNHFMDALKHASTFLNELRNNSLSPKEYYELYIMVYDGLEYLSEYLRDTHPDNHLADLYELVQYAGNIIPRLYLMITVGSVYMGVKDAPIKEIMNDMLEMCRGVQHPIRGLFLRYYLSQRTKDLLPTNGLEEEDSKSADTDKKSDKDAQNMQPSAQNPLHGDVNDSIHFIITNFIEMNKLWVRWQHQGHSSEFEKRTEERKELQVLVGSNLVRISQLEAIKRVYYKKNILPLILEQIVKCRDVIAQEYLLDVIIQVFPDEFHLITMDELFNATLRLDPAVSSKKIILSLVERLIAFKKREPEYVSRVVAEDSVDIFGKFIEFIDKLLEWKPDLSADDYCKLLCGLCRLSVIYYSQKYENLDSVYEHAVKFYIDNEKIKKSKNAKEKTLPKKDSSKDNTSQSCWKDLLTCPVYQYSDVTTVLKLGDSYLKFVNAMSYEVRKSVCRDIITRFLKEKAQITTDEELRKAFLFLDPFIRIQDGESGETVNQKTKKPIQTSGDILGGSPNTTAADLTENTEKAPEDSMEIQKNEEFLSKFIHTIYNKNPYKNFELLESAQKELAKGEQRVKYTYPALVSTTLKLIRKLYLVKHLQTDRQKKKVNRFFTFISAILSELSKHSYNAIDCFNMNLTTAEIADEIGMENISYDFFIESLVIYEQFFLDSRSQYQALMGLINKLIGAKNLMKTDNFDRLITRTTIYCSKLLRKTDQCRAIYMASHLWWIVDDTEKTEDADESEISDLVSGVGHLSLKSDGKRVLECLQRALRTADSILDSNVSLELFIEILNQSLYFFIHGNNLITVRYLNGLIELIENNFSSLGKIEGPSLLTWNHFQRTLKYVSEQKAIDSRFDEVHA</sequence>
<dbReference type="GO" id="GO:0042147">
    <property type="term" value="P:retrograde transport, endosome to Golgi"/>
    <property type="evidence" value="ECO:0007669"/>
    <property type="project" value="InterPro"/>
</dbReference>
<dbReference type="AlphaFoldDB" id="A0A871RBI0"/>
<proteinExistence type="inferred from homology"/>
<protein>
    <recommendedName>
        <fullName evidence="6">Vacuolar protein sorting-associated protein 35</fullName>
    </recommendedName>
</protein>
<dbReference type="InterPro" id="IPR005378">
    <property type="entry name" value="Vps35"/>
</dbReference>
<evidence type="ECO:0000256" key="3">
    <source>
        <dbReference type="ARBA" id="ARBA00022448"/>
    </source>
</evidence>
<dbReference type="OrthoDB" id="10258141at2759"/>
<evidence type="ECO:0000256" key="1">
    <source>
        <dbReference type="ARBA" id="ARBA00004170"/>
    </source>
</evidence>
<comment type="function">
    <text evidence="6">Plays a role in vesicular protein sorting.</text>
</comment>
<dbReference type="KEGG" id="bbrx:BRETT_002758"/>
<feature type="region of interest" description="Disordered" evidence="7">
    <location>
        <begin position="517"/>
        <end position="559"/>
    </location>
</feature>
<feature type="compositionally biased region" description="Basic and acidic residues" evidence="7">
    <location>
        <begin position="550"/>
        <end position="559"/>
    </location>
</feature>
<evidence type="ECO:0000256" key="4">
    <source>
        <dbReference type="ARBA" id="ARBA00022927"/>
    </source>
</evidence>
<dbReference type="Proteomes" id="UP000663131">
    <property type="component" value="Chromosome 9"/>
</dbReference>
<evidence type="ECO:0000256" key="7">
    <source>
        <dbReference type="SAM" id="MobiDB-lite"/>
    </source>
</evidence>
<evidence type="ECO:0000256" key="2">
    <source>
        <dbReference type="ARBA" id="ARBA00006536"/>
    </source>
</evidence>
<feature type="region of interest" description="Disordered" evidence="7">
    <location>
        <begin position="162"/>
        <end position="196"/>
    </location>
</feature>
<feature type="compositionally biased region" description="Polar residues" evidence="7">
    <location>
        <begin position="519"/>
        <end position="545"/>
    </location>
</feature>
<dbReference type="PANTHER" id="PTHR11099">
    <property type="entry name" value="VACUOLAR SORTING PROTEIN 35"/>
    <property type="match status" value="1"/>
</dbReference>
<accession>A0A871RBI0</accession>
<dbReference type="EMBL" id="CP063137">
    <property type="protein sequence ID" value="QOU22576.1"/>
    <property type="molecule type" value="Genomic_DNA"/>
</dbReference>
<dbReference type="GO" id="GO:0005829">
    <property type="term" value="C:cytosol"/>
    <property type="evidence" value="ECO:0007669"/>
    <property type="project" value="GOC"/>
</dbReference>
<reference evidence="8" key="2">
    <citation type="journal article" name="BMC Genomics">
        <title>New genome assemblies reveal patterns of domestication and adaptation across Brettanomyces (Dekkera) species.</title>
        <authorList>
            <person name="Roach M.J."/>
            <person name="Borneman A.R."/>
        </authorList>
    </citation>
    <scope>NUCLEOTIDE SEQUENCE</scope>
    <source>
        <strain evidence="8">UCD 2041</strain>
    </source>
</reference>
<dbReference type="GO" id="GO:0006886">
    <property type="term" value="P:intracellular protein transport"/>
    <property type="evidence" value="ECO:0007669"/>
    <property type="project" value="TreeGrafter"/>
</dbReference>
<evidence type="ECO:0000256" key="6">
    <source>
        <dbReference type="PIRNR" id="PIRNR009375"/>
    </source>
</evidence>
<dbReference type="InterPro" id="IPR042491">
    <property type="entry name" value="Vps35_C"/>
</dbReference>
<dbReference type="GO" id="GO:0030906">
    <property type="term" value="C:retromer, cargo-selective complex"/>
    <property type="evidence" value="ECO:0007669"/>
    <property type="project" value="InterPro"/>
</dbReference>
<organism evidence="8 9">
    <name type="scientific">Dekkera bruxellensis</name>
    <name type="common">Brettanomyces custersii</name>
    <dbReference type="NCBI Taxonomy" id="5007"/>
    <lineage>
        <taxon>Eukaryota</taxon>
        <taxon>Fungi</taxon>
        <taxon>Dikarya</taxon>
        <taxon>Ascomycota</taxon>
        <taxon>Saccharomycotina</taxon>
        <taxon>Pichiomycetes</taxon>
        <taxon>Pichiales</taxon>
        <taxon>Pichiaceae</taxon>
        <taxon>Brettanomyces</taxon>
    </lineage>
</organism>
<dbReference type="Gene3D" id="1.25.40.660">
    <property type="entry name" value="Vacuolar protein sorting-associated protein 35, helical subcomplex Vps35-C"/>
    <property type="match status" value="1"/>
</dbReference>
<name>A0A871RBI0_DEKBR</name>
<dbReference type="GeneID" id="64574682"/>
<keyword evidence="3 6" id="KW-0813">Transport</keyword>
<evidence type="ECO:0000313" key="8">
    <source>
        <dbReference type="EMBL" id="QOU22576.1"/>
    </source>
</evidence>
<dbReference type="PIRSF" id="PIRSF009375">
    <property type="entry name" value="Retromer_Vps35"/>
    <property type="match status" value="1"/>
</dbReference>
<dbReference type="GO" id="GO:0005770">
    <property type="term" value="C:late endosome"/>
    <property type="evidence" value="ECO:0007669"/>
    <property type="project" value="TreeGrafter"/>
</dbReference>
<comment type="similarity">
    <text evidence="2 6">Belongs to the VPS35 family.</text>
</comment>
<feature type="compositionally biased region" description="Basic and acidic residues" evidence="7">
    <location>
        <begin position="171"/>
        <end position="184"/>
    </location>
</feature>
<dbReference type="PANTHER" id="PTHR11099:SF0">
    <property type="entry name" value="VACUOLAR PROTEIN SORTING-ASSOCIATED PROTEIN 35"/>
    <property type="match status" value="1"/>
</dbReference>
<keyword evidence="5" id="KW-0472">Membrane</keyword>
<evidence type="ECO:0000256" key="5">
    <source>
        <dbReference type="ARBA" id="ARBA00023136"/>
    </source>
</evidence>
<reference evidence="8" key="1">
    <citation type="submission" date="2020-10" db="EMBL/GenBank/DDBJ databases">
        <authorList>
            <person name="Palmer J.M."/>
        </authorList>
    </citation>
    <scope>NUCLEOTIDE SEQUENCE</scope>
    <source>
        <strain evidence="8">UCD 2041</strain>
    </source>
</reference>